<keyword evidence="3" id="KW-1185">Reference proteome</keyword>
<dbReference type="OrthoDB" id="9776669at2"/>
<dbReference type="NCBIfam" id="TIGR02122">
    <property type="entry name" value="TRAP_TAXI"/>
    <property type="match status" value="1"/>
</dbReference>
<dbReference type="PANTHER" id="PTHR42941:SF1">
    <property type="entry name" value="SLL1037 PROTEIN"/>
    <property type="match status" value="1"/>
</dbReference>
<keyword evidence="1" id="KW-1133">Transmembrane helix</keyword>
<dbReference type="Proteomes" id="UP000271374">
    <property type="component" value="Unassembled WGS sequence"/>
</dbReference>
<comment type="caution">
    <text evidence="2">The sequence shown here is derived from an EMBL/GenBank/DDBJ whole genome shotgun (WGS) entry which is preliminary data.</text>
</comment>
<feature type="transmembrane region" description="Helical" evidence="1">
    <location>
        <begin position="21"/>
        <end position="41"/>
    </location>
</feature>
<dbReference type="SUPFAM" id="SSF53850">
    <property type="entry name" value="Periplasmic binding protein-like II"/>
    <property type="match status" value="1"/>
</dbReference>
<keyword evidence="1" id="KW-0472">Membrane</keyword>
<dbReference type="InterPro" id="IPR011852">
    <property type="entry name" value="TRAP_TAXI"/>
</dbReference>
<evidence type="ECO:0000313" key="2">
    <source>
        <dbReference type="EMBL" id="RTR29944.1"/>
    </source>
</evidence>
<dbReference type="Gene3D" id="3.40.190.10">
    <property type="entry name" value="Periplasmic binding protein-like II"/>
    <property type="match status" value="2"/>
</dbReference>
<sequence length="343" mass="37083">MINTYEKEGKNVKKKRLFKKIYSICIAFLVIGILAACSGQSSSGSSAGSGGTKQYKIVTATTTGAYYPVGGVMASILSEMEGYNFTAEASGGSQENARLIDSEQAQIGFFGADTLYNAYNGHEAFKEKPIKLAGLAQIYSNPFHVVVLKESGITSIADLEGKKVAVGAPGSGTSGKAKLILESYGLIFDENMKAEYLDFAEGSEALIDGNIDAVIISVGLPSGNVQELATSHEIELIGFEPEMTKQIMEQYPYFTETVIPRGTYNGIDKDVTVISAPNEIAVDPDLDEDFVYEVTKMLYETKYKEFVASHASMKDSTLEIAPNTTVPLHPGAERFYKEKGLIE</sequence>
<dbReference type="CDD" id="cd13520">
    <property type="entry name" value="PBP2_TAXI_TRAP"/>
    <property type="match status" value="1"/>
</dbReference>
<reference evidence="2 3" key="1">
    <citation type="submission" date="2018-12" db="EMBL/GenBank/DDBJ databases">
        <title>Bacillus yapensis draft genome sequence.</title>
        <authorList>
            <person name="Yu L."/>
            <person name="Xu X."/>
            <person name="Tang X."/>
        </authorList>
    </citation>
    <scope>NUCLEOTIDE SEQUENCE [LARGE SCALE GENOMIC DNA]</scope>
    <source>
        <strain evidence="2 3">XXST-01</strain>
    </source>
</reference>
<organism evidence="2 3">
    <name type="scientific">Bacillus yapensis</name>
    <dbReference type="NCBI Taxonomy" id="2492960"/>
    <lineage>
        <taxon>Bacteria</taxon>
        <taxon>Bacillati</taxon>
        <taxon>Bacillota</taxon>
        <taxon>Bacilli</taxon>
        <taxon>Bacillales</taxon>
        <taxon>Bacillaceae</taxon>
        <taxon>Bacillus</taxon>
    </lineage>
</organism>
<dbReference type="AlphaFoldDB" id="A0A431W3E4"/>
<dbReference type="PANTHER" id="PTHR42941">
    <property type="entry name" value="SLL1037 PROTEIN"/>
    <property type="match status" value="1"/>
</dbReference>
<evidence type="ECO:0000256" key="1">
    <source>
        <dbReference type="SAM" id="Phobius"/>
    </source>
</evidence>
<dbReference type="EMBL" id="RXNT01000011">
    <property type="protein sequence ID" value="RTR29944.1"/>
    <property type="molecule type" value="Genomic_DNA"/>
</dbReference>
<gene>
    <name evidence="2" type="ORF">EKG37_13655</name>
</gene>
<name>A0A431W3E4_9BACI</name>
<proteinExistence type="predicted"/>
<protein>
    <submittedName>
        <fullName evidence="2">TAXI family TRAP transporter solute-binding subunit</fullName>
    </submittedName>
</protein>
<keyword evidence="1" id="KW-0812">Transmembrane</keyword>
<dbReference type="Pfam" id="PF16868">
    <property type="entry name" value="NMT1_3"/>
    <property type="match status" value="1"/>
</dbReference>
<evidence type="ECO:0000313" key="3">
    <source>
        <dbReference type="Proteomes" id="UP000271374"/>
    </source>
</evidence>
<accession>A0A431W3E4</accession>